<name>A0ABW1ALD6_9RHOO</name>
<proteinExistence type="predicted"/>
<dbReference type="InterPro" id="IPR008727">
    <property type="entry name" value="PAAR_motif"/>
</dbReference>
<reference evidence="2" key="1">
    <citation type="journal article" date="2019" name="Int. J. Syst. Evol. Microbiol.">
        <title>The Global Catalogue of Microorganisms (GCM) 10K type strain sequencing project: providing services to taxonomists for standard genome sequencing and annotation.</title>
        <authorList>
            <consortium name="The Broad Institute Genomics Platform"/>
            <consortium name="The Broad Institute Genome Sequencing Center for Infectious Disease"/>
            <person name="Wu L."/>
            <person name="Ma J."/>
        </authorList>
    </citation>
    <scope>NUCLEOTIDE SEQUENCE [LARGE SCALE GENOMIC DNA]</scope>
    <source>
        <strain evidence="2">SHR3</strain>
    </source>
</reference>
<organism evidence="1 2">
    <name type="scientific">Thauera sinica</name>
    <dbReference type="NCBI Taxonomy" id="2665146"/>
    <lineage>
        <taxon>Bacteria</taxon>
        <taxon>Pseudomonadati</taxon>
        <taxon>Pseudomonadota</taxon>
        <taxon>Betaproteobacteria</taxon>
        <taxon>Rhodocyclales</taxon>
        <taxon>Zoogloeaceae</taxon>
        <taxon>Thauera</taxon>
    </lineage>
</organism>
<dbReference type="RefSeq" id="WP_232516667.1">
    <property type="nucleotide sequence ID" value="NZ_JBHSOG010000007.1"/>
</dbReference>
<dbReference type="Pfam" id="PF05488">
    <property type="entry name" value="PAAR_motif"/>
    <property type="match status" value="1"/>
</dbReference>
<dbReference type="CDD" id="cd14744">
    <property type="entry name" value="PAAR_CT_2"/>
    <property type="match status" value="1"/>
</dbReference>
<accession>A0ABW1ALD6</accession>
<comment type="caution">
    <text evidence="1">The sequence shown here is derived from an EMBL/GenBank/DDBJ whole genome shotgun (WGS) entry which is preliminary data.</text>
</comment>
<protein>
    <submittedName>
        <fullName evidence="1">PAAR domain-containing protein</fullName>
    </submittedName>
</protein>
<evidence type="ECO:0000313" key="1">
    <source>
        <dbReference type="EMBL" id="MFC5767991.1"/>
    </source>
</evidence>
<evidence type="ECO:0000313" key="2">
    <source>
        <dbReference type="Proteomes" id="UP001595974"/>
    </source>
</evidence>
<keyword evidence="2" id="KW-1185">Reference proteome</keyword>
<sequence length="123" mass="13062">MKPPCLLFLCMWDSIVGRIVRLDVPLGEIHWQFLFIGGFFKKAGQMIKRIIVTGDAMTHGGAVISGAPNAKFDGKSIARPGVLVDCPEKYSRGAPHGINKIIEGCKTGCGCASIGSVRGMVSG</sequence>
<dbReference type="Proteomes" id="UP001595974">
    <property type="component" value="Unassembled WGS sequence"/>
</dbReference>
<gene>
    <name evidence="1" type="ORF">ACFPTN_01260</name>
</gene>
<dbReference type="EMBL" id="JBHSOG010000007">
    <property type="protein sequence ID" value="MFC5767991.1"/>
    <property type="molecule type" value="Genomic_DNA"/>
</dbReference>